<feature type="active site" description="Proton acceptor" evidence="6">
    <location>
        <position position="258"/>
    </location>
</feature>
<dbReference type="NCBIfam" id="TIGR00195">
    <property type="entry name" value="exoDNase_III"/>
    <property type="match status" value="1"/>
</dbReference>
<evidence type="ECO:0000256" key="1">
    <source>
        <dbReference type="ARBA" id="ARBA00001936"/>
    </source>
</evidence>
<dbReference type="AlphaFoldDB" id="A0A0H5C5G5"/>
<dbReference type="NCBIfam" id="NF008733">
    <property type="entry name" value="PRK11756.1"/>
    <property type="match status" value="1"/>
</dbReference>
<dbReference type="KEGG" id="wca:WEOB_253"/>
<evidence type="ECO:0000256" key="5">
    <source>
        <dbReference type="ARBA" id="ARBA00022842"/>
    </source>
</evidence>
<dbReference type="Proteomes" id="UP000242753">
    <property type="component" value="Chromosome I"/>
</dbReference>
<name>A0A0H5C5G5_9ENTR</name>
<dbReference type="GO" id="GO:0008311">
    <property type="term" value="F:double-stranded DNA 3'-5' DNA exonuclease activity"/>
    <property type="evidence" value="ECO:0007669"/>
    <property type="project" value="InterPro"/>
</dbReference>
<feature type="binding site" evidence="7">
    <location>
        <position position="7"/>
    </location>
    <ligand>
        <name>Mg(2+)</name>
        <dbReference type="ChEBI" id="CHEBI:18420"/>
        <label>1</label>
    </ligand>
</feature>
<dbReference type="GO" id="GO:0006281">
    <property type="term" value="P:DNA repair"/>
    <property type="evidence" value="ECO:0007669"/>
    <property type="project" value="InterPro"/>
</dbReference>
<feature type="binding site" evidence="7">
    <location>
        <position position="152"/>
    </location>
    <ligand>
        <name>Mg(2+)</name>
        <dbReference type="ChEBI" id="CHEBI:18420"/>
        <label>1</label>
    </ligand>
</feature>
<feature type="site" description="Transition state stabilizer" evidence="8">
    <location>
        <position position="152"/>
    </location>
</feature>
<keyword evidence="3 7" id="KW-0479">Metal-binding</keyword>
<dbReference type="PANTHER" id="PTHR43250">
    <property type="entry name" value="EXODEOXYRIBONUCLEASE III"/>
    <property type="match status" value="1"/>
</dbReference>
<evidence type="ECO:0000256" key="8">
    <source>
        <dbReference type="PIRSR" id="PIRSR604808-3"/>
    </source>
</evidence>
<feature type="binding site" evidence="7">
    <location>
        <position position="258"/>
    </location>
    <ligand>
        <name>Mg(2+)</name>
        <dbReference type="ChEBI" id="CHEBI:18420"/>
        <label>1</label>
    </ligand>
</feature>
<feature type="binding site" evidence="7">
    <location>
        <position position="34"/>
    </location>
    <ligand>
        <name>Mg(2+)</name>
        <dbReference type="ChEBI" id="CHEBI:18420"/>
        <label>1</label>
    </ligand>
</feature>
<dbReference type="InterPro" id="IPR020847">
    <property type="entry name" value="AP_endonuclease_F1_BS"/>
</dbReference>
<keyword evidence="7" id="KW-0464">Manganese</keyword>
<evidence type="ECO:0000313" key="10">
    <source>
        <dbReference type="EMBL" id="CEN32196.1"/>
    </source>
</evidence>
<accession>A0A0H5C5G5</accession>
<evidence type="ECO:0000256" key="4">
    <source>
        <dbReference type="ARBA" id="ARBA00022801"/>
    </source>
</evidence>
<evidence type="ECO:0000256" key="7">
    <source>
        <dbReference type="PIRSR" id="PIRSR604808-2"/>
    </source>
</evidence>
<dbReference type="Gene3D" id="3.60.10.10">
    <property type="entry name" value="Endonuclease/exonuclease/phosphatase"/>
    <property type="match status" value="1"/>
</dbReference>
<gene>
    <name evidence="10" type="primary">xthA</name>
    <name evidence="10" type="ORF">WEOB_253</name>
</gene>
<dbReference type="InterPro" id="IPR020848">
    <property type="entry name" value="AP_endonuclease_F1_CS"/>
</dbReference>
<feature type="active site" description="Proton donor/acceptor" evidence="6">
    <location>
        <position position="150"/>
    </location>
</feature>
<dbReference type="PROSITE" id="PS00726">
    <property type="entry name" value="AP_NUCLEASE_F1_1"/>
    <property type="match status" value="1"/>
</dbReference>
<evidence type="ECO:0000259" key="9">
    <source>
        <dbReference type="Pfam" id="PF03372"/>
    </source>
</evidence>
<evidence type="ECO:0000256" key="2">
    <source>
        <dbReference type="ARBA" id="ARBA00007092"/>
    </source>
</evidence>
<feature type="active site" evidence="6">
    <location>
        <position position="109"/>
    </location>
</feature>
<feature type="binding site" evidence="7">
    <location>
        <position position="257"/>
    </location>
    <ligand>
        <name>Mg(2+)</name>
        <dbReference type="ChEBI" id="CHEBI:18420"/>
        <label>1</label>
    </ligand>
</feature>
<evidence type="ECO:0000256" key="3">
    <source>
        <dbReference type="ARBA" id="ARBA00022723"/>
    </source>
</evidence>
<dbReference type="NCBIfam" id="TIGR00633">
    <property type="entry name" value="xth"/>
    <property type="match status" value="1"/>
</dbReference>
<sequence length="267" mass="31716">MKFVSFNINGLRAHIHQLEFIIKTLQPDVIGLQETKIHDSMFPIELISKYNYHAYYNGQKRYYGVALLSREKPFFICKDFLNEKNNFQKRIIQAKFHTPQGILTVINSYFPNGENKKNIKYFQKKFFYQDFISYLKNIYKNNPLLLIMGDMNIAPQDLDIGIGKINKKYWIDSGKCSFLPEERIWIKSLFDVGLIDTYRYLNPMKNDLYSWFDYRFNGFEKNVGLRIDLLLSSISLIKFLQFSGIDYNIRKMSRPSDHAPVWAKFNL</sequence>
<dbReference type="PANTHER" id="PTHR43250:SF2">
    <property type="entry name" value="EXODEOXYRIBONUCLEASE III"/>
    <property type="match status" value="1"/>
</dbReference>
<dbReference type="GO" id="GO:0003677">
    <property type="term" value="F:DNA binding"/>
    <property type="evidence" value="ECO:0007669"/>
    <property type="project" value="InterPro"/>
</dbReference>
<organism evidence="10 11">
    <name type="scientific">Candidatus Westeberhardia cardiocondylae</name>
    <dbReference type="NCBI Taxonomy" id="1594731"/>
    <lineage>
        <taxon>Bacteria</taxon>
        <taxon>Pseudomonadati</taxon>
        <taxon>Pseudomonadota</taxon>
        <taxon>Gammaproteobacteria</taxon>
        <taxon>Enterobacterales</taxon>
        <taxon>Enterobacteriaceae</taxon>
        <taxon>ant endosymbionts</taxon>
        <taxon>Candidatus Westeberhardia</taxon>
    </lineage>
</organism>
<comment type="similarity">
    <text evidence="2">Belongs to the DNA repair enzymes AP/ExoA family.</text>
</comment>
<comment type="cofactor">
    <cofactor evidence="7">
        <name>Mg(2+)</name>
        <dbReference type="ChEBI" id="CHEBI:18420"/>
    </cofactor>
    <cofactor evidence="7">
        <name>Mn(2+)</name>
        <dbReference type="ChEBI" id="CHEBI:29035"/>
    </cofactor>
    <text evidence="7">Probably binds two magnesium or manganese ions per subunit.</text>
</comment>
<evidence type="ECO:0000256" key="6">
    <source>
        <dbReference type="PIRSR" id="PIRSR604808-1"/>
    </source>
</evidence>
<feature type="binding site" evidence="7">
    <location>
        <position position="150"/>
    </location>
    <ligand>
        <name>Mg(2+)</name>
        <dbReference type="ChEBI" id="CHEBI:18420"/>
        <label>1</label>
    </ligand>
</feature>
<protein>
    <submittedName>
        <fullName evidence="10">Exodeoxyribonuclease III</fullName>
    </submittedName>
</protein>
<feature type="site" description="Interaction with DNA substrate" evidence="8">
    <location>
        <position position="258"/>
    </location>
</feature>
<dbReference type="GO" id="GO:0046872">
    <property type="term" value="F:metal ion binding"/>
    <property type="evidence" value="ECO:0007669"/>
    <property type="project" value="UniProtKB-KW"/>
</dbReference>
<keyword evidence="11" id="KW-1185">Reference proteome</keyword>
<dbReference type="PROSITE" id="PS51435">
    <property type="entry name" value="AP_NUCLEASE_F1_4"/>
    <property type="match status" value="1"/>
</dbReference>
<evidence type="ECO:0000313" key="11">
    <source>
        <dbReference type="Proteomes" id="UP000242753"/>
    </source>
</evidence>
<dbReference type="RefSeq" id="WP_281263744.1">
    <property type="nucleotide sequence ID" value="NZ_LN774881.1"/>
</dbReference>
<proteinExistence type="inferred from homology"/>
<feature type="site" description="Important for catalytic activity" evidence="8">
    <location>
        <position position="228"/>
    </location>
</feature>
<dbReference type="GO" id="GO:0004519">
    <property type="term" value="F:endonuclease activity"/>
    <property type="evidence" value="ECO:0007669"/>
    <property type="project" value="InterPro"/>
</dbReference>
<dbReference type="CDD" id="cd09086">
    <property type="entry name" value="ExoIII-like_AP-endo"/>
    <property type="match status" value="1"/>
</dbReference>
<dbReference type="SUPFAM" id="SSF56219">
    <property type="entry name" value="DNase I-like"/>
    <property type="match status" value="1"/>
</dbReference>
<dbReference type="PATRIC" id="fig|1594731.3.peg.235"/>
<feature type="domain" description="Endonuclease/exonuclease/phosphatase" evidence="9">
    <location>
        <begin position="4"/>
        <end position="258"/>
    </location>
</feature>
<dbReference type="InterPro" id="IPR005135">
    <property type="entry name" value="Endo/exonuclease/phosphatase"/>
</dbReference>
<dbReference type="InterPro" id="IPR004808">
    <property type="entry name" value="AP_endonuc_1"/>
</dbReference>
<dbReference type="PROSITE" id="PS00728">
    <property type="entry name" value="AP_NUCLEASE_F1_3"/>
    <property type="match status" value="1"/>
</dbReference>
<dbReference type="InterPro" id="IPR037493">
    <property type="entry name" value="ExoIII-like"/>
</dbReference>
<keyword evidence="5 7" id="KW-0460">Magnesium</keyword>
<comment type="cofactor">
    <cofactor evidence="1">
        <name>Mn(2+)</name>
        <dbReference type="ChEBI" id="CHEBI:29035"/>
    </cofactor>
</comment>
<dbReference type="EMBL" id="LN774881">
    <property type="protein sequence ID" value="CEN32196.1"/>
    <property type="molecule type" value="Genomic_DNA"/>
</dbReference>
<reference evidence="11" key="1">
    <citation type="submission" date="2015-01" db="EMBL/GenBank/DDBJ databases">
        <authorList>
            <person name="Manzano-Marin A."/>
            <person name="Manzano-Marin A."/>
        </authorList>
    </citation>
    <scope>NUCLEOTIDE SEQUENCE [LARGE SCALE GENOMIC DNA]</scope>
    <source>
        <strain evidence="11">obscurior</strain>
    </source>
</reference>
<dbReference type="InterPro" id="IPR036691">
    <property type="entry name" value="Endo/exonu/phosph_ase_sf"/>
</dbReference>
<dbReference type="Pfam" id="PF03372">
    <property type="entry name" value="Exo_endo_phos"/>
    <property type="match status" value="1"/>
</dbReference>
<keyword evidence="4" id="KW-0378">Hydrolase</keyword>
<dbReference type="STRING" id="1594731.WEOB_253"/>